<organism evidence="1 2">
    <name type="scientific">Cichorium intybus</name>
    <name type="common">Chicory</name>
    <dbReference type="NCBI Taxonomy" id="13427"/>
    <lineage>
        <taxon>Eukaryota</taxon>
        <taxon>Viridiplantae</taxon>
        <taxon>Streptophyta</taxon>
        <taxon>Embryophyta</taxon>
        <taxon>Tracheophyta</taxon>
        <taxon>Spermatophyta</taxon>
        <taxon>Magnoliopsida</taxon>
        <taxon>eudicotyledons</taxon>
        <taxon>Gunneridae</taxon>
        <taxon>Pentapetalae</taxon>
        <taxon>asterids</taxon>
        <taxon>campanulids</taxon>
        <taxon>Asterales</taxon>
        <taxon>Asteraceae</taxon>
        <taxon>Cichorioideae</taxon>
        <taxon>Cichorieae</taxon>
        <taxon>Cichoriinae</taxon>
        <taxon>Cichorium</taxon>
    </lineage>
</organism>
<keyword evidence="2" id="KW-1185">Reference proteome</keyword>
<dbReference type="EMBL" id="CM042015">
    <property type="protein sequence ID" value="KAI3708856.1"/>
    <property type="molecule type" value="Genomic_DNA"/>
</dbReference>
<reference evidence="2" key="1">
    <citation type="journal article" date="2022" name="Mol. Ecol. Resour.">
        <title>The genomes of chicory, endive, great burdock and yacon provide insights into Asteraceae palaeo-polyploidization history and plant inulin production.</title>
        <authorList>
            <person name="Fan W."/>
            <person name="Wang S."/>
            <person name="Wang H."/>
            <person name="Wang A."/>
            <person name="Jiang F."/>
            <person name="Liu H."/>
            <person name="Zhao H."/>
            <person name="Xu D."/>
            <person name="Zhang Y."/>
        </authorList>
    </citation>
    <scope>NUCLEOTIDE SEQUENCE [LARGE SCALE GENOMIC DNA]</scope>
    <source>
        <strain evidence="2">cv. Punajuju</strain>
    </source>
</reference>
<accession>A0ACB9AGI3</accession>
<comment type="caution">
    <text evidence="1">The sequence shown here is derived from an EMBL/GenBank/DDBJ whole genome shotgun (WGS) entry which is preliminary data.</text>
</comment>
<gene>
    <name evidence="1" type="ORF">L2E82_38364</name>
</gene>
<sequence>MDLRDATDHMVATRALFNSNYKLSLSLAILLHPINQELYTHILSKKPTTRNLKTLKSLHLATRIKPHNRKKQDIFPTPKLQTSKQPLPDTKPQTSKQPLPDTKYHQNLIQPEQRTRIEASKKIVIFICYR</sequence>
<evidence type="ECO:0000313" key="1">
    <source>
        <dbReference type="EMBL" id="KAI3708856.1"/>
    </source>
</evidence>
<dbReference type="Proteomes" id="UP001055811">
    <property type="component" value="Linkage Group LG07"/>
</dbReference>
<proteinExistence type="predicted"/>
<evidence type="ECO:0000313" key="2">
    <source>
        <dbReference type="Proteomes" id="UP001055811"/>
    </source>
</evidence>
<name>A0ACB9AGI3_CICIN</name>
<protein>
    <submittedName>
        <fullName evidence="1">Uncharacterized protein</fullName>
    </submittedName>
</protein>
<reference evidence="1 2" key="2">
    <citation type="journal article" date="2022" name="Mol. Ecol. Resour.">
        <title>The genomes of chicory, endive, great burdock and yacon provide insights into Asteraceae paleo-polyploidization history and plant inulin production.</title>
        <authorList>
            <person name="Fan W."/>
            <person name="Wang S."/>
            <person name="Wang H."/>
            <person name="Wang A."/>
            <person name="Jiang F."/>
            <person name="Liu H."/>
            <person name="Zhao H."/>
            <person name="Xu D."/>
            <person name="Zhang Y."/>
        </authorList>
    </citation>
    <scope>NUCLEOTIDE SEQUENCE [LARGE SCALE GENOMIC DNA]</scope>
    <source>
        <strain evidence="2">cv. Punajuju</strain>
        <tissue evidence="1">Leaves</tissue>
    </source>
</reference>